<keyword evidence="6" id="KW-1185">Reference proteome</keyword>
<dbReference type="Gene3D" id="3.90.1150.10">
    <property type="entry name" value="Aspartate Aminotransferase, domain 1"/>
    <property type="match status" value="1"/>
</dbReference>
<protein>
    <submittedName>
        <fullName evidence="5">Uncharacterized protein</fullName>
    </submittedName>
</protein>
<dbReference type="EMBL" id="CATQJL010000024">
    <property type="protein sequence ID" value="CAJ0592216.1"/>
    <property type="molecule type" value="Genomic_DNA"/>
</dbReference>
<reference evidence="5" key="1">
    <citation type="submission" date="2023-07" db="EMBL/GenBank/DDBJ databases">
        <authorList>
            <consortium name="CYATHOMIX"/>
        </authorList>
    </citation>
    <scope>NUCLEOTIDE SEQUENCE</scope>
    <source>
        <strain evidence="5">N/A</strain>
    </source>
</reference>
<dbReference type="Proteomes" id="UP001176961">
    <property type="component" value="Unassembled WGS sequence"/>
</dbReference>
<organism evidence="5 6">
    <name type="scientific">Cylicocyclus nassatus</name>
    <name type="common">Nematode worm</name>
    <dbReference type="NCBI Taxonomy" id="53992"/>
    <lineage>
        <taxon>Eukaryota</taxon>
        <taxon>Metazoa</taxon>
        <taxon>Ecdysozoa</taxon>
        <taxon>Nematoda</taxon>
        <taxon>Chromadorea</taxon>
        <taxon>Rhabditida</taxon>
        <taxon>Rhabditina</taxon>
        <taxon>Rhabditomorpha</taxon>
        <taxon>Strongyloidea</taxon>
        <taxon>Strongylidae</taxon>
        <taxon>Cylicocyclus</taxon>
    </lineage>
</organism>
<dbReference type="InterPro" id="IPR050859">
    <property type="entry name" value="Class-I_PLP-dep_aminotransf"/>
</dbReference>
<dbReference type="GO" id="GO:1901605">
    <property type="term" value="P:alpha-amino acid metabolic process"/>
    <property type="evidence" value="ECO:0007669"/>
    <property type="project" value="TreeGrafter"/>
</dbReference>
<evidence type="ECO:0000313" key="6">
    <source>
        <dbReference type="Proteomes" id="UP001176961"/>
    </source>
</evidence>
<sequence>MVTRSLPQMARLPYRVALSATQLGIVARLVVPVVAARTLGNDVDFPRLADLWFRDVPLAPVPVSVAWQPGPAKITGSAVEEITRAFIAAGLSKIVAWDNLASAVSTSVIMVTRCRPDLRQAAIDVATEILAMVDPRPGITAGPGFHRRSCCLYYQISGSAVGHSGRVSSTNHITRQPVPPTDSVRVKAAVAAHEAADAATDRRVDTTFDKFHDRYSTRSLGLKTSPVRALFAVANRPEVVSLAGGMPNIADLPLDVVSESLKELVDTRGTVVMQYGSGQGEPEMRKHICEVMAVEGLVADPDDVTVTCGSQQGLDLVTRIFCNPSDVHYGRVAGLCRGAQYLRLVPN</sequence>
<dbReference type="PANTHER" id="PTHR42790:SF19">
    <property type="entry name" value="KYNURENINE_ALPHA-AMINOADIPATE AMINOTRANSFERASE, MITOCHONDRIAL"/>
    <property type="match status" value="1"/>
</dbReference>
<dbReference type="Gene3D" id="3.40.640.10">
    <property type="entry name" value="Type I PLP-dependent aspartate aminotransferase-like (Major domain)"/>
    <property type="match status" value="1"/>
</dbReference>
<proteinExistence type="predicted"/>
<evidence type="ECO:0000256" key="2">
    <source>
        <dbReference type="ARBA" id="ARBA00022576"/>
    </source>
</evidence>
<gene>
    <name evidence="5" type="ORF">CYNAS_LOCUS4199</name>
</gene>
<comment type="caution">
    <text evidence="5">The sequence shown here is derived from an EMBL/GenBank/DDBJ whole genome shotgun (WGS) entry which is preliminary data.</text>
</comment>
<evidence type="ECO:0000313" key="5">
    <source>
        <dbReference type="EMBL" id="CAJ0592216.1"/>
    </source>
</evidence>
<comment type="cofactor">
    <cofactor evidence="1">
        <name>pyridoxal 5'-phosphate</name>
        <dbReference type="ChEBI" id="CHEBI:597326"/>
    </cofactor>
</comment>
<keyword evidence="4" id="KW-0663">Pyridoxal phosphate</keyword>
<dbReference type="SUPFAM" id="SSF53383">
    <property type="entry name" value="PLP-dependent transferases"/>
    <property type="match status" value="1"/>
</dbReference>
<name>A0AA36DRU3_CYLNA</name>
<dbReference type="AlphaFoldDB" id="A0AA36DRU3"/>
<evidence type="ECO:0000256" key="1">
    <source>
        <dbReference type="ARBA" id="ARBA00001933"/>
    </source>
</evidence>
<keyword evidence="3" id="KW-0808">Transferase</keyword>
<dbReference type="InterPro" id="IPR015422">
    <property type="entry name" value="PyrdxlP-dep_Trfase_small"/>
</dbReference>
<keyword evidence="2" id="KW-0032">Aminotransferase</keyword>
<evidence type="ECO:0000256" key="4">
    <source>
        <dbReference type="ARBA" id="ARBA00022898"/>
    </source>
</evidence>
<accession>A0AA36DRU3</accession>
<dbReference type="InterPro" id="IPR015421">
    <property type="entry name" value="PyrdxlP-dep_Trfase_major"/>
</dbReference>
<dbReference type="GO" id="GO:0008483">
    <property type="term" value="F:transaminase activity"/>
    <property type="evidence" value="ECO:0007669"/>
    <property type="project" value="UniProtKB-KW"/>
</dbReference>
<evidence type="ECO:0000256" key="3">
    <source>
        <dbReference type="ARBA" id="ARBA00022679"/>
    </source>
</evidence>
<dbReference type="InterPro" id="IPR015424">
    <property type="entry name" value="PyrdxlP-dep_Trfase"/>
</dbReference>
<dbReference type="PANTHER" id="PTHR42790">
    <property type="entry name" value="AMINOTRANSFERASE"/>
    <property type="match status" value="1"/>
</dbReference>